<proteinExistence type="predicted"/>
<keyword evidence="1" id="KW-0472">Membrane</keyword>
<dbReference type="PANTHER" id="PTHR40547">
    <property type="entry name" value="SLL0298 PROTEIN"/>
    <property type="match status" value="1"/>
</dbReference>
<dbReference type="EMBL" id="CP099717">
    <property type="protein sequence ID" value="USV59549.1"/>
    <property type="molecule type" value="Genomic_DNA"/>
</dbReference>
<dbReference type="RefSeq" id="WP_252996398.1">
    <property type="nucleotide sequence ID" value="NZ_CP099717.1"/>
</dbReference>
<reference evidence="3" key="1">
    <citation type="submission" date="2022-06" db="EMBL/GenBank/DDBJ databases">
        <title>Complete Genome of Aeromonas sp. Strain SOD01 Isolated from an Urban Freshwater Stream.</title>
        <authorList>
            <person name="Williams L.E."/>
            <person name="Brysgel T."/>
            <person name="Capestro E.M."/>
            <person name="Foltz G.V."/>
            <person name="Gardner A.E."/>
            <person name="Ingrassia J."/>
            <person name="Peterson E."/>
            <person name="Arruda J."/>
            <person name="Flaherty I."/>
            <person name="Hunt M."/>
            <person name="Pappas G."/>
            <person name="Ramsaran S."/>
            <person name="Rocha M."/>
        </authorList>
    </citation>
    <scope>NUCLEOTIDE SEQUENCE</scope>
    <source>
        <strain evidence="3">SOD01</strain>
    </source>
</reference>
<dbReference type="Pfam" id="PF09835">
    <property type="entry name" value="DUF2062"/>
    <property type="match status" value="1"/>
</dbReference>
<feature type="transmembrane region" description="Helical" evidence="1">
    <location>
        <begin position="132"/>
        <end position="155"/>
    </location>
</feature>
<dbReference type="Proteomes" id="UP001056890">
    <property type="component" value="Chromosome"/>
</dbReference>
<feature type="domain" description="DUF2062" evidence="2">
    <location>
        <begin position="24"/>
        <end position="161"/>
    </location>
</feature>
<dbReference type="InterPro" id="IPR018639">
    <property type="entry name" value="DUF2062"/>
</dbReference>
<evidence type="ECO:0000313" key="3">
    <source>
        <dbReference type="EMBL" id="USV59549.1"/>
    </source>
</evidence>
<sequence>MLSGWLARLKLNPESLRRQKWFALFGERLFAPALWQSGRRALGGAMAAGIFACWIPVPMHSLIAVALVVAFGFNLPLALLAVWFNNPLTLPFMYLWAYRTGCLVLQQTPEPFHLNWSLHWLEHEAATLMPPFLLGSLLLAVLTALAGGLLTLLLLTLTRRGKHPR</sequence>
<name>A0AAE9MK44_9GAMM</name>
<keyword evidence="1" id="KW-0812">Transmembrane</keyword>
<gene>
    <name evidence="3" type="ORF">NHF51_07240</name>
</gene>
<organism evidence="3 4">
    <name type="scientific">Aeromonas encheleia</name>
    <dbReference type="NCBI Taxonomy" id="73010"/>
    <lineage>
        <taxon>Bacteria</taxon>
        <taxon>Pseudomonadati</taxon>
        <taxon>Pseudomonadota</taxon>
        <taxon>Gammaproteobacteria</taxon>
        <taxon>Aeromonadales</taxon>
        <taxon>Aeromonadaceae</taxon>
        <taxon>Aeromonas</taxon>
    </lineage>
</organism>
<evidence type="ECO:0000313" key="4">
    <source>
        <dbReference type="Proteomes" id="UP001056890"/>
    </source>
</evidence>
<keyword evidence="4" id="KW-1185">Reference proteome</keyword>
<protein>
    <submittedName>
        <fullName evidence="3">DUF2062 domain-containing protein</fullName>
    </submittedName>
</protein>
<evidence type="ECO:0000256" key="1">
    <source>
        <dbReference type="SAM" id="Phobius"/>
    </source>
</evidence>
<evidence type="ECO:0000259" key="2">
    <source>
        <dbReference type="Pfam" id="PF09835"/>
    </source>
</evidence>
<dbReference type="AlphaFoldDB" id="A0AAE9MK44"/>
<dbReference type="PANTHER" id="PTHR40547:SF1">
    <property type="entry name" value="SLL0298 PROTEIN"/>
    <property type="match status" value="1"/>
</dbReference>
<keyword evidence="1" id="KW-1133">Transmembrane helix</keyword>
<feature type="transmembrane region" description="Helical" evidence="1">
    <location>
        <begin position="62"/>
        <end position="84"/>
    </location>
</feature>
<accession>A0AAE9MK44</accession>